<evidence type="ECO:0000313" key="5">
    <source>
        <dbReference type="EMBL" id="QGU01550.1"/>
    </source>
</evidence>
<name>A0A6B8VW63_9CORY</name>
<dbReference type="EC" id="2.4.1.-" evidence="5"/>
<feature type="domain" description="Glycosyltransferase subfamily 4-like N-terminal" evidence="4">
    <location>
        <begin position="15"/>
        <end position="214"/>
    </location>
</feature>
<dbReference type="RefSeq" id="WP_156191943.1">
    <property type="nucleotide sequence ID" value="NZ_CP046452.1"/>
</dbReference>
<dbReference type="InterPro" id="IPR028098">
    <property type="entry name" value="Glyco_trans_4-like_N"/>
</dbReference>
<dbReference type="SUPFAM" id="SSF53756">
    <property type="entry name" value="UDP-Glycosyltransferase/glycogen phosphorylase"/>
    <property type="match status" value="1"/>
</dbReference>
<dbReference type="InterPro" id="IPR050194">
    <property type="entry name" value="Glycosyltransferase_grp1"/>
</dbReference>
<reference evidence="6" key="1">
    <citation type="submission" date="2019-11" db="EMBL/GenBank/DDBJ databases">
        <title>Complete genome sequence of Corynebacterium kalinowskii 1959, a novel Corynebacterium species isolated from soil of a small paddock in Vilsendorf, Germany.</title>
        <authorList>
            <person name="Schaffert L."/>
            <person name="Ruwe M."/>
            <person name="Milse J."/>
            <person name="Hanuschka K."/>
            <person name="Ortseifen V."/>
            <person name="Droste J."/>
            <person name="Brandt D."/>
            <person name="Schlueter L."/>
            <person name="Kutter Y."/>
            <person name="Vinke S."/>
            <person name="Viehoefer P."/>
            <person name="Jacob L."/>
            <person name="Luebke N.-C."/>
            <person name="Schulte-Berndt E."/>
            <person name="Hain C."/>
            <person name="Linder M."/>
            <person name="Schmidt P."/>
            <person name="Wollenschlaeger L."/>
            <person name="Luttermann T."/>
            <person name="Thieme E."/>
            <person name="Hassa J."/>
            <person name="Haak M."/>
            <person name="Wittchen M."/>
            <person name="Mentz A."/>
            <person name="Persicke M."/>
            <person name="Busche T."/>
            <person name="Ruckert C."/>
        </authorList>
    </citation>
    <scope>NUCLEOTIDE SEQUENCE [LARGE SCALE GENOMIC DNA]</scope>
    <source>
        <strain evidence="6">1959</strain>
    </source>
</reference>
<dbReference type="PANTHER" id="PTHR45947">
    <property type="entry name" value="SULFOQUINOVOSYL TRANSFERASE SQD2"/>
    <property type="match status" value="1"/>
</dbReference>
<evidence type="ECO:0000313" key="6">
    <source>
        <dbReference type="Proteomes" id="UP000427071"/>
    </source>
</evidence>
<dbReference type="GO" id="GO:1903509">
    <property type="term" value="P:liposaccharide metabolic process"/>
    <property type="evidence" value="ECO:0007669"/>
    <property type="project" value="UniProtKB-ARBA"/>
</dbReference>
<dbReference type="PANTHER" id="PTHR45947:SF3">
    <property type="entry name" value="SULFOQUINOVOSYL TRANSFERASE SQD2"/>
    <property type="match status" value="1"/>
</dbReference>
<dbReference type="KEGG" id="ckw:CKALI_03335"/>
<evidence type="ECO:0000256" key="2">
    <source>
        <dbReference type="ARBA" id="ARBA00022679"/>
    </source>
</evidence>
<gene>
    <name evidence="5" type="primary">mgs</name>
    <name evidence="5" type="ORF">CKALI_03335</name>
</gene>
<dbReference type="EMBL" id="CP046452">
    <property type="protein sequence ID" value="QGU01550.1"/>
    <property type="molecule type" value="Genomic_DNA"/>
</dbReference>
<dbReference type="GO" id="GO:1901137">
    <property type="term" value="P:carbohydrate derivative biosynthetic process"/>
    <property type="evidence" value="ECO:0007669"/>
    <property type="project" value="UniProtKB-ARBA"/>
</dbReference>
<evidence type="ECO:0000259" key="3">
    <source>
        <dbReference type="Pfam" id="PF00534"/>
    </source>
</evidence>
<dbReference type="Proteomes" id="UP000427071">
    <property type="component" value="Chromosome"/>
</dbReference>
<accession>A0A6B8VW63</accession>
<sequence>MKVAQFVDNYGPARNGLLVAVQQLEGDLLARGHEVVVVAPQSKGPNPHKENPSREEIRLPSVFVPKMPVRVASGRGFKKMIKKLAKNRPDVIHVHGFGPIGVLGLWAAIRLDIPLLVTWHTDFDAYAEHYPAVLPLLRGVVRLFARMNNSEVYAAHDIRQARLELGENASLLGLMRKMLTEADLVTAPSPKTVNRALMLAPTATVRCLPNGVDPLPVGEQPIECGDGPLIMYAGRIAPEKGFVLLLDAFELVTEIRPDAQLLIVGNWEQNPKLARRITRMRERHNLLLPGEKPRAELGSYYAMADLFAFPSQTDTQALVLHEAALAGLPIVAVDSELDLVIEPGVNGEFANPSPISFAAVILRMIDSLENPAWRERAATRSRELAGQWTVQSQAEEMIGLYKHLADKPQG</sequence>
<evidence type="ECO:0000256" key="1">
    <source>
        <dbReference type="ARBA" id="ARBA00022676"/>
    </source>
</evidence>
<dbReference type="Gene3D" id="3.40.50.2000">
    <property type="entry name" value="Glycogen Phosphorylase B"/>
    <property type="match status" value="2"/>
</dbReference>
<keyword evidence="6" id="KW-1185">Reference proteome</keyword>
<dbReference type="GO" id="GO:0016757">
    <property type="term" value="F:glycosyltransferase activity"/>
    <property type="evidence" value="ECO:0007669"/>
    <property type="project" value="UniProtKB-KW"/>
</dbReference>
<dbReference type="InterPro" id="IPR001296">
    <property type="entry name" value="Glyco_trans_1"/>
</dbReference>
<keyword evidence="2 5" id="KW-0808">Transferase</keyword>
<feature type="domain" description="Glycosyl transferase family 1" evidence="3">
    <location>
        <begin position="226"/>
        <end position="368"/>
    </location>
</feature>
<keyword evidence="1 5" id="KW-0328">Glycosyltransferase</keyword>
<protein>
    <submittedName>
        <fullName evidence="5">Alpha-monoglucosyldiacylglycerol synthase</fullName>
        <ecNumber evidence="5">2.4.1.-</ecNumber>
    </submittedName>
</protein>
<dbReference type="AlphaFoldDB" id="A0A6B8VW63"/>
<proteinExistence type="predicted"/>
<dbReference type="Pfam" id="PF00534">
    <property type="entry name" value="Glycos_transf_1"/>
    <property type="match status" value="1"/>
</dbReference>
<dbReference type="Pfam" id="PF13439">
    <property type="entry name" value="Glyco_transf_4"/>
    <property type="match status" value="1"/>
</dbReference>
<evidence type="ECO:0000259" key="4">
    <source>
        <dbReference type="Pfam" id="PF13439"/>
    </source>
</evidence>
<organism evidence="5 6">
    <name type="scientific">Corynebacterium kalinowskii</name>
    <dbReference type="NCBI Taxonomy" id="2675216"/>
    <lineage>
        <taxon>Bacteria</taxon>
        <taxon>Bacillati</taxon>
        <taxon>Actinomycetota</taxon>
        <taxon>Actinomycetes</taxon>
        <taxon>Mycobacteriales</taxon>
        <taxon>Corynebacteriaceae</taxon>
        <taxon>Corynebacterium</taxon>
    </lineage>
</organism>